<dbReference type="GO" id="GO:0003872">
    <property type="term" value="F:6-phosphofructokinase activity"/>
    <property type="evidence" value="ECO:0007669"/>
    <property type="project" value="InterPro"/>
</dbReference>
<proteinExistence type="predicted"/>
<evidence type="ECO:0000313" key="4">
    <source>
        <dbReference type="Proteomes" id="UP000467840"/>
    </source>
</evidence>
<gene>
    <name evidence="3" type="ORF">GH714_012388</name>
</gene>
<organism evidence="3 4">
    <name type="scientific">Hevea brasiliensis</name>
    <name type="common">Para rubber tree</name>
    <name type="synonym">Siphonia brasiliensis</name>
    <dbReference type="NCBI Taxonomy" id="3981"/>
    <lineage>
        <taxon>Eukaryota</taxon>
        <taxon>Viridiplantae</taxon>
        <taxon>Streptophyta</taxon>
        <taxon>Embryophyta</taxon>
        <taxon>Tracheophyta</taxon>
        <taxon>Spermatophyta</taxon>
        <taxon>Magnoliopsida</taxon>
        <taxon>eudicotyledons</taxon>
        <taxon>Gunneridae</taxon>
        <taxon>Pentapetalae</taxon>
        <taxon>rosids</taxon>
        <taxon>fabids</taxon>
        <taxon>Malpighiales</taxon>
        <taxon>Euphorbiaceae</taxon>
        <taxon>Crotonoideae</taxon>
        <taxon>Micrandreae</taxon>
        <taxon>Hevea</taxon>
    </lineage>
</organism>
<name>A0A6A6LXB6_HEVBR</name>
<keyword evidence="4" id="KW-1185">Reference proteome</keyword>
<dbReference type="Gene3D" id="3.40.50.460">
    <property type="entry name" value="Phosphofructokinase domain"/>
    <property type="match status" value="1"/>
</dbReference>
<reference evidence="3 4" key="1">
    <citation type="journal article" date="2020" name="Mol. Plant">
        <title>The Chromosome-Based Rubber Tree Genome Provides New Insights into Spurge Genome Evolution and Rubber Biosynthesis.</title>
        <authorList>
            <person name="Liu J."/>
            <person name="Shi C."/>
            <person name="Shi C.C."/>
            <person name="Li W."/>
            <person name="Zhang Q.J."/>
            <person name="Zhang Y."/>
            <person name="Li K."/>
            <person name="Lu H.F."/>
            <person name="Shi C."/>
            <person name="Zhu S.T."/>
            <person name="Xiao Z.Y."/>
            <person name="Nan H."/>
            <person name="Yue Y."/>
            <person name="Zhu X.G."/>
            <person name="Wu Y."/>
            <person name="Hong X.N."/>
            <person name="Fan G.Y."/>
            <person name="Tong Y."/>
            <person name="Zhang D."/>
            <person name="Mao C.L."/>
            <person name="Liu Y.L."/>
            <person name="Hao S.J."/>
            <person name="Liu W.Q."/>
            <person name="Lv M.Q."/>
            <person name="Zhang H.B."/>
            <person name="Liu Y."/>
            <person name="Hu-Tang G.R."/>
            <person name="Wang J.P."/>
            <person name="Wang J.H."/>
            <person name="Sun Y.H."/>
            <person name="Ni S.B."/>
            <person name="Chen W.B."/>
            <person name="Zhang X.C."/>
            <person name="Jiao Y.N."/>
            <person name="Eichler E.E."/>
            <person name="Li G.H."/>
            <person name="Liu X."/>
            <person name="Gao L.Z."/>
        </authorList>
    </citation>
    <scope>NUCLEOTIDE SEQUENCE [LARGE SCALE GENOMIC DNA]</scope>
    <source>
        <strain evidence="4">cv. GT1</strain>
        <tissue evidence="3">Leaf</tissue>
    </source>
</reference>
<dbReference type="AlphaFoldDB" id="A0A6A6LXB6"/>
<dbReference type="InterPro" id="IPR035966">
    <property type="entry name" value="PKF_sf"/>
</dbReference>
<accession>A0A6A6LXB6</accession>
<dbReference type="SUPFAM" id="SSF53784">
    <property type="entry name" value="Phosphofructokinase"/>
    <property type="match status" value="1"/>
</dbReference>
<dbReference type="Proteomes" id="UP000467840">
    <property type="component" value="Chromosome 9"/>
</dbReference>
<evidence type="ECO:0000256" key="1">
    <source>
        <dbReference type="ARBA" id="ARBA00022533"/>
    </source>
</evidence>
<dbReference type="PANTHER" id="PTHR45770">
    <property type="entry name" value="ATP-DEPENDENT 6-PHOSPHOFRUCTOKINASE 1"/>
    <property type="match status" value="1"/>
</dbReference>
<keyword evidence="1" id="KW-0021">Allosteric enzyme</keyword>
<evidence type="ECO:0000256" key="2">
    <source>
        <dbReference type="SAM" id="MobiDB-lite"/>
    </source>
</evidence>
<dbReference type="InterPro" id="IPR050929">
    <property type="entry name" value="PFKA"/>
</dbReference>
<sequence>MDVSLPEATYPAVTRNSEETLSSRPFNLQKLPHLTDYLPDLKSYTNPLDNNPFYHPTDGFYLTQSDVILRQIIIDLSAGTFSSAASKLAYHQPAQGNKSSLIPAVLELPLLPAETLPWDEYGDQGAGGWIVGAIWAVEMAQQAINGAHVEPESAVNVLVVAEGAGQDMIPRTDAQKEERDESGNPIFLDVDAWLKSELSKWWSRDHPNDVFTVKHIDPTCMIRAIPANNLHCALLAHSAIHGLWQVTPDLFVDLLMTTMHISH</sequence>
<evidence type="ECO:0000313" key="3">
    <source>
        <dbReference type="EMBL" id="KAF2306091.1"/>
    </source>
</evidence>
<comment type="caution">
    <text evidence="3">The sequence shown here is derived from an EMBL/GenBank/DDBJ whole genome shotgun (WGS) entry which is preliminary data.</text>
</comment>
<protein>
    <submittedName>
        <fullName evidence="3">Uncharacterized protein</fullName>
    </submittedName>
</protein>
<feature type="region of interest" description="Disordered" evidence="2">
    <location>
        <begin position="1"/>
        <end position="21"/>
    </location>
</feature>
<dbReference type="EMBL" id="JAAGAX010000008">
    <property type="protein sequence ID" value="KAF2306091.1"/>
    <property type="molecule type" value="Genomic_DNA"/>
</dbReference>